<evidence type="ECO:0000313" key="2">
    <source>
        <dbReference type="Proteomes" id="UP000245014"/>
    </source>
</evidence>
<protein>
    <submittedName>
        <fullName evidence="1">Uncharacterized protein</fullName>
    </submittedName>
</protein>
<dbReference type="EMBL" id="QEYI01000002">
    <property type="protein sequence ID" value="PWE22332.1"/>
    <property type="molecule type" value="Genomic_DNA"/>
</dbReference>
<organism evidence="1 2">
    <name type="scientific">Aliarcobacter skirrowii</name>
    <dbReference type="NCBI Taxonomy" id="28200"/>
    <lineage>
        <taxon>Bacteria</taxon>
        <taxon>Pseudomonadati</taxon>
        <taxon>Campylobacterota</taxon>
        <taxon>Epsilonproteobacteria</taxon>
        <taxon>Campylobacterales</taxon>
        <taxon>Arcobacteraceae</taxon>
        <taxon>Aliarcobacter</taxon>
    </lineage>
</organism>
<name>A0A2U2C1Y5_9BACT</name>
<dbReference type="InterPro" id="IPR019734">
    <property type="entry name" value="TPR_rpt"/>
</dbReference>
<dbReference type="AlphaFoldDB" id="A0A2U2C1Y5"/>
<dbReference type="InterPro" id="IPR011990">
    <property type="entry name" value="TPR-like_helical_dom_sf"/>
</dbReference>
<gene>
    <name evidence="1" type="ORF">DF188_04260</name>
</gene>
<sequence length="666" mass="78213">MRVFFIFLLLINFLDANSRDFYYSFIGSQGKQIPESTKEQILSTLDGIDEARELYYEGKPKEAFEKIEEIKNSNKISILKTDILLLYSELVLKFQSKKILNDATNELEKAVNDGTVNQENLLQAYLLLVELKLSINKIDEAKYYSKTLVDIFDTQKAKIRGKISQSKIYRYQKNYQSAEKVLYEALNLTSDRNEASNIANELFDVYLLAGKTEEARSAMEQILNLTPSFYSNDFILANKRADMLFKLGMDDLGIKILKDIILNSKNSDILNKTQYKLANIYLNLYKRGDTTSLSIAKALLKSLVDGNKEDPLYKDSKIYYDEIKMRKREIEPTEISHEYTQDETMQQKAILQEFLNYSDDKKYEDIVRGKDIYKKIPKSIQKRFDINNLENMIDIAYLELIKDYISKKECEKLRNLLKDTKRDIFVQILNDELLKNGLIACIQEKPDEQTYEQLKDILKETKDENIYFVLESIAFGIGKIDDAVYYSSKISNSKNIELLKDEFFTKYQVLKEKNDFVLFDRFLKENLKNNSVVEANLENPMIIDFYYDLYMYLKKIKDEESANKTLEDLNNFQNSFKVFVYSPVVELELAKIAKDSKNYELAVKILKDALLHTRNIKKEDEVRIYYELANLYQELKDNENRFEFLQKCKDIELDDNLYKTMCESMN</sequence>
<accession>A0A2U2C1Y5</accession>
<comment type="caution">
    <text evidence="1">The sequence shown here is derived from an EMBL/GenBank/DDBJ whole genome shotgun (WGS) entry which is preliminary data.</text>
</comment>
<evidence type="ECO:0000313" key="1">
    <source>
        <dbReference type="EMBL" id="PWE22332.1"/>
    </source>
</evidence>
<dbReference type="RefSeq" id="WP_109065634.1">
    <property type="nucleotide sequence ID" value="NZ_QEYG01000011.1"/>
</dbReference>
<dbReference type="Gene3D" id="1.25.40.10">
    <property type="entry name" value="Tetratricopeptide repeat domain"/>
    <property type="match status" value="2"/>
</dbReference>
<dbReference type="STRING" id="28200.GCA_001572935_00324"/>
<dbReference type="SUPFAM" id="SSF48452">
    <property type="entry name" value="TPR-like"/>
    <property type="match status" value="2"/>
</dbReference>
<reference evidence="1 2" key="1">
    <citation type="submission" date="2018-05" db="EMBL/GenBank/DDBJ databases">
        <title>Antimicrobial susceptibility testing and genomic analysis of Arcobacter skirrowii strains and one Arcobacter butzleri isolated from German poultry farms.</title>
        <authorList>
            <person name="Haenel I."/>
            <person name="Hotzel H."/>
            <person name="Tomaso H."/>
            <person name="Busch A."/>
        </authorList>
    </citation>
    <scope>NUCLEOTIDE SEQUENCE [LARGE SCALE GENOMIC DNA]</scope>
    <source>
        <strain evidence="2">v</strain>
    </source>
</reference>
<dbReference type="Proteomes" id="UP000245014">
    <property type="component" value="Unassembled WGS sequence"/>
</dbReference>
<dbReference type="Pfam" id="PF13181">
    <property type="entry name" value="TPR_8"/>
    <property type="match status" value="1"/>
</dbReference>
<proteinExistence type="predicted"/>